<name>A0A8J3G386_9PROT</name>
<dbReference type="PROSITE" id="PS51257">
    <property type="entry name" value="PROKAR_LIPOPROTEIN"/>
    <property type="match status" value="1"/>
</dbReference>
<evidence type="ECO:0000313" key="4">
    <source>
        <dbReference type="Proteomes" id="UP000634004"/>
    </source>
</evidence>
<feature type="signal peptide" evidence="1">
    <location>
        <begin position="1"/>
        <end position="24"/>
    </location>
</feature>
<gene>
    <name evidence="3" type="ORF">GCM10009069_24120</name>
</gene>
<dbReference type="InterPro" id="IPR036249">
    <property type="entry name" value="Thioredoxin-like_sf"/>
</dbReference>
<feature type="chain" id="PRO_5035153404" description="Thioredoxin domain-containing protein" evidence="1">
    <location>
        <begin position="25"/>
        <end position="168"/>
    </location>
</feature>
<evidence type="ECO:0000256" key="1">
    <source>
        <dbReference type="SAM" id="SignalP"/>
    </source>
</evidence>
<reference evidence="3" key="1">
    <citation type="journal article" date="2014" name="Int. J. Syst. Evol. Microbiol.">
        <title>Complete genome sequence of Corynebacterium casei LMG S-19264T (=DSM 44701T), isolated from a smear-ripened cheese.</title>
        <authorList>
            <consortium name="US DOE Joint Genome Institute (JGI-PGF)"/>
            <person name="Walter F."/>
            <person name="Albersmeier A."/>
            <person name="Kalinowski J."/>
            <person name="Ruckert C."/>
        </authorList>
    </citation>
    <scope>NUCLEOTIDE SEQUENCE</scope>
    <source>
        <strain evidence="3">KCTC 32513</strain>
    </source>
</reference>
<dbReference type="Proteomes" id="UP000634004">
    <property type="component" value="Unassembled WGS sequence"/>
</dbReference>
<proteinExistence type="predicted"/>
<evidence type="ECO:0000313" key="3">
    <source>
        <dbReference type="EMBL" id="GHB00481.1"/>
    </source>
</evidence>
<reference evidence="3" key="2">
    <citation type="submission" date="2020-09" db="EMBL/GenBank/DDBJ databases">
        <authorList>
            <person name="Sun Q."/>
            <person name="Kim S."/>
        </authorList>
    </citation>
    <scope>NUCLEOTIDE SEQUENCE</scope>
    <source>
        <strain evidence="3">KCTC 32513</strain>
    </source>
</reference>
<dbReference type="SUPFAM" id="SSF52833">
    <property type="entry name" value="Thioredoxin-like"/>
    <property type="match status" value="1"/>
</dbReference>
<evidence type="ECO:0000259" key="2">
    <source>
        <dbReference type="Pfam" id="PF00085"/>
    </source>
</evidence>
<dbReference type="InterPro" id="IPR013766">
    <property type="entry name" value="Thioredoxin_domain"/>
</dbReference>
<dbReference type="EMBL" id="BMZH01000011">
    <property type="protein sequence ID" value="GHB00481.1"/>
    <property type="molecule type" value="Genomic_DNA"/>
</dbReference>
<keyword evidence="4" id="KW-1185">Reference proteome</keyword>
<protein>
    <recommendedName>
        <fullName evidence="2">Thioredoxin domain-containing protein</fullName>
    </recommendedName>
</protein>
<feature type="domain" description="Thioredoxin" evidence="2">
    <location>
        <begin position="58"/>
        <end position="104"/>
    </location>
</feature>
<comment type="caution">
    <text evidence="3">The sequence shown here is derived from an EMBL/GenBank/DDBJ whole genome shotgun (WGS) entry which is preliminary data.</text>
</comment>
<organism evidence="3 4">
    <name type="scientific">Algimonas arctica</name>
    <dbReference type="NCBI Taxonomy" id="1479486"/>
    <lineage>
        <taxon>Bacteria</taxon>
        <taxon>Pseudomonadati</taxon>
        <taxon>Pseudomonadota</taxon>
        <taxon>Alphaproteobacteria</taxon>
        <taxon>Maricaulales</taxon>
        <taxon>Robiginitomaculaceae</taxon>
        <taxon>Algimonas</taxon>
    </lineage>
</organism>
<dbReference type="RefSeq" id="WP_189498790.1">
    <property type="nucleotide sequence ID" value="NZ_BMZH01000011.1"/>
</dbReference>
<dbReference type="Pfam" id="PF00085">
    <property type="entry name" value="Thioredoxin"/>
    <property type="match status" value="1"/>
</dbReference>
<dbReference type="AlphaFoldDB" id="A0A8J3G386"/>
<dbReference type="Gene3D" id="3.40.30.10">
    <property type="entry name" value="Glutaredoxin"/>
    <property type="match status" value="1"/>
</dbReference>
<sequence>MKNALILPASLIGAALMLTACSNATDSADTGTSAVVQIVEAPMATNDMPMTADTMKVETKTKAVLVYADWCSSCKILDPKIKAVQAMGPIPGVEFVTLDYTDKNADNFYAQAAAAGVEAAVRAELDGAIKTGWLLLVDVDDARVLSKVTKADDAALIAAKIKAALAAS</sequence>
<accession>A0A8J3G386</accession>
<keyword evidence="1" id="KW-0732">Signal</keyword>